<dbReference type="Proteomes" id="UP000283709">
    <property type="component" value="Unassembled WGS sequence"/>
</dbReference>
<dbReference type="EMBL" id="MCAS01000012">
    <property type="protein sequence ID" value="RKF46808.1"/>
    <property type="molecule type" value="Genomic_DNA"/>
</dbReference>
<evidence type="ECO:0000313" key="3">
    <source>
        <dbReference type="EMBL" id="RKF46808.1"/>
    </source>
</evidence>
<comment type="caution">
    <text evidence="3">The sequence shown here is derived from an EMBL/GenBank/DDBJ whole genome shotgun (WGS) entry which is preliminary data.</text>
</comment>
<dbReference type="Pfam" id="PF13470">
    <property type="entry name" value="PIN_3"/>
    <property type="match status" value="1"/>
</dbReference>
<dbReference type="InterPro" id="IPR002716">
    <property type="entry name" value="PIN_dom"/>
</dbReference>
<reference evidence="3 4" key="1">
    <citation type="submission" date="2016-07" db="EMBL/GenBank/DDBJ databases">
        <title>Genome analysis of Burkholderia fungorum ES3-20.</title>
        <authorList>
            <person name="Xu D."/>
            <person name="Yao R."/>
            <person name="Zheng S."/>
        </authorList>
    </citation>
    <scope>NUCLEOTIDE SEQUENCE [LARGE SCALE GENOMIC DNA]</scope>
    <source>
        <strain evidence="3 4">ES3-20</strain>
    </source>
</reference>
<dbReference type="OrthoDB" id="211933at2"/>
<accession>A0A3R7HI10</accession>
<feature type="domain" description="PIN" evidence="1">
    <location>
        <begin position="11"/>
        <end position="113"/>
    </location>
</feature>
<dbReference type="RefSeq" id="WP_120344839.1">
    <property type="nucleotide sequence ID" value="NZ_MCAS01000012.1"/>
</dbReference>
<proteinExistence type="predicted"/>
<name>A0A3R7HI10_9BURK</name>
<organism evidence="3 4">
    <name type="scientific">Paraburkholderia fungorum</name>
    <dbReference type="NCBI Taxonomy" id="134537"/>
    <lineage>
        <taxon>Bacteria</taxon>
        <taxon>Pseudomonadati</taxon>
        <taxon>Pseudomonadota</taxon>
        <taxon>Betaproteobacteria</taxon>
        <taxon>Burkholderiales</taxon>
        <taxon>Burkholderiaceae</taxon>
        <taxon>Paraburkholderia</taxon>
    </lineage>
</organism>
<gene>
    <name evidence="3" type="ORF">BCY88_04250</name>
</gene>
<evidence type="ECO:0000313" key="4">
    <source>
        <dbReference type="Proteomes" id="UP000283709"/>
    </source>
</evidence>
<sequence>MSSHFTAIYDACVLHSQPLRNLLMRLALTDLYRARWTSAIHEEWTRNLIANRPDLDPSKIYRVRDLMDAHVRDALVDNYEHLIPTIHLPDPDDAHVVTAAVHCGAELIVTFNLKDFPAEALNTFNVTVQHPDDFISDLFDLNQAKVLEAMAEHRKSLKNPPKSVEQYLDTLTTLGLTQTVSMVRPYSVAI</sequence>
<evidence type="ECO:0000259" key="2">
    <source>
        <dbReference type="Pfam" id="PF26343"/>
    </source>
</evidence>
<dbReference type="InterPro" id="IPR058652">
    <property type="entry name" value="VapC50_C"/>
</dbReference>
<dbReference type="Pfam" id="PF26343">
    <property type="entry name" value="VapC50_C"/>
    <property type="match status" value="1"/>
</dbReference>
<protein>
    <submittedName>
        <fullName evidence="3">PIN domain-containing protein</fullName>
    </submittedName>
</protein>
<feature type="domain" description="VapC50 C-terminal" evidence="2">
    <location>
        <begin position="131"/>
        <end position="185"/>
    </location>
</feature>
<dbReference type="AlphaFoldDB" id="A0A3R7HI10"/>
<evidence type="ECO:0000259" key="1">
    <source>
        <dbReference type="Pfam" id="PF13470"/>
    </source>
</evidence>